<name>A0ABQ8EIR8_BRANA</name>
<comment type="caution">
    <text evidence="21">The sequence shown here is derived from an EMBL/GenBank/DDBJ whole genome shotgun (WGS) entry which is preliminary data.</text>
</comment>
<dbReference type="SUPFAM" id="SSF81383">
    <property type="entry name" value="F-box domain"/>
    <property type="match status" value="2"/>
</dbReference>
<evidence type="ECO:0000256" key="4">
    <source>
        <dbReference type="ARBA" id="ARBA00022679"/>
    </source>
</evidence>
<feature type="binding site" evidence="17">
    <location>
        <position position="1014"/>
    </location>
    <ligand>
        <name>ATP</name>
        <dbReference type="ChEBI" id="CHEBI:30616"/>
    </ligand>
</feature>
<evidence type="ECO:0000256" key="16">
    <source>
        <dbReference type="ARBA" id="ARBA00047951"/>
    </source>
</evidence>
<dbReference type="Pfam" id="PF03478">
    <property type="entry name" value="Beta-prop_KIB1-4"/>
    <property type="match status" value="2"/>
</dbReference>
<keyword evidence="12 18" id="KW-0472">Membrane</keyword>
<feature type="transmembrane region" description="Helical" evidence="18">
    <location>
        <begin position="924"/>
        <end position="946"/>
    </location>
</feature>
<dbReference type="PROSITE" id="PS50011">
    <property type="entry name" value="PROTEIN_KINASE_DOM"/>
    <property type="match status" value="1"/>
</dbReference>
<comment type="subcellular location">
    <subcellularLocation>
        <location evidence="1">Membrane</location>
        <topology evidence="1">Single-pass membrane protein</topology>
    </subcellularLocation>
</comment>
<sequence length="1641" mass="186786">MEDNKKRNPNSHECNSWSELPLDLLNMVFKRLGFVDFQRAKSVCSSWLSSSRQSVPKKNHTPWLILFPEEQNNSYCKLFNPEEKERLYKTQDTGLDFSKSVCEASYGSWLLMHDLCYNLHIVNIFTNERIILPSLESQLGLTKERRTKPKNRILSCLFWIDEKTKDYVVVCSLDNLPVVYSKKVNNSWKQIPETSECLGMVYKDHKLYFLNYYGDFCIFDFYGETPQQTFQRELKVESVHSRKISSRLRIVATKLVATVTGNVLLVQKIWRSIPMTWSFLVIKVYSYSSGNLKEHQLVNSLGNESMLFDQGITVLANETYGFIANSIYFSGCDDKKDRNDLFLFNLQTHKTELMHKFDCSKFQFSRAQCWLLMRYPLRSLYVVNLFTNERINLPSVESQLGMVKRDTSWTQLPKTAGCVDVVYKESKLYFLSVSGCLLIFDLSGETPQQIFQCGVIVERLRLGLVVPTKLVVTGYQGLFTRIPEDEESPTGYFFGRRVNAFGSKHHCLISDYLVFVLIVVLFGHRESACETINHSPSDKVQGNGNISVSLEESQVHTTGPLIAEPQKFETPVKTSVSPSKAKEFESSPSSSPLEVYLWFFSLPFHLPRNLEFSPTQQQQEASYIYKIAYSGGDFCSSLVKRTILWFTLICHRLYIYRIDSQVIMSSCSTFVFLFLFSFLTSFRASAQDPTYTYHVCPNTTTFTRNSTYYTNLRTLLSSLSSPNASYSTGFQNATTGQAPDGVTGLFLCRGDVMQEVCRRCISFAVNDTLKRCPNEREVTLYYEKCMLRYSNGNILSTLNTSGERNMSNGERITSNQTGFRDLLLSTMNQAATFASNSSRKFDTVNAFANSQTLFGLVQCTPDLTSQECFHCLNWTINRLPIDSVGGRVLVPSCNSRFEPYKFYDETDVPTPPPPRPGEGGNSSVIIIAVVVPITVIFLLLVAVFSFRAKRKGMVYETEPLADRDDITTAGSLQFDFKAIEAATDNFSEGNKLGQGGFGQVYKGTFPSGVQVAVKRLSKISGQGEREFENEVVVVAKLQHRNLVRLFGFCLEAEEKILVYEFVPNKSLDYFLFDSTMQSQLDWTKRYKIIGGIARGILYLHQDSRLTIIHRDLKAGNILLDADMNPKVADFGMARIFGIDQTEANTRRVVGTYGYMSPEYAMYGQFSMKSDVYSFGVLVLEIISGKRNSSLFQMDGTAGNLAWRLWSNGSRLELMDPSFQDNYETNEITRCIHIALLCVQEEAEDRPTMSAIVQMLTTSSISLAVPRPPGFFFRSRHEQVGRAGPSIDMSALCSDDNASITRMEEKQKPDSHDHLRGKDTPESWSDLPQDLLISLFERLNFANFQRVKAVCSSWHASSRQCVHIPKSQIHWMILFPEDDENNNNNYPCTLFNPEERDKRYKTQDLGLEFAKSFCISTYGSWLLMLYPLRSLYVVNLFTDERINLPSVESQVGMVKVERTLGGYELRTTSPNEKVYKGISIRTPVFWIDERTNDYVVLWGLRDLCVVYSKKRDTVWTQLPKTSGCVDVVYKESKLYFLSLSGCFLIFDLSGETPQQIFQCAVTVERLRLGLVVPTKLVVTVTGEVFKAEKRWRSRSETWSFRVIKICSPGFLTNHKLVTSLGDESMLLDQGITDKEDGAAAQL</sequence>
<dbReference type="Gene3D" id="1.10.510.10">
    <property type="entry name" value="Transferase(Phosphotransferase) domain 1"/>
    <property type="match status" value="1"/>
</dbReference>
<keyword evidence="7" id="KW-0677">Repeat</keyword>
<dbReference type="PANTHER" id="PTHR27002:SF997">
    <property type="entry name" value="CYSTEINE-RICH RECEPTOR-LIKE PROTEIN KINASE 13-RELATED"/>
    <property type="match status" value="1"/>
</dbReference>
<dbReference type="Pfam" id="PF07714">
    <property type="entry name" value="PK_Tyr_Ser-Thr"/>
    <property type="match status" value="1"/>
</dbReference>
<dbReference type="PROSITE" id="PS51473">
    <property type="entry name" value="GNK2"/>
    <property type="match status" value="2"/>
</dbReference>
<comment type="catalytic activity">
    <reaction evidence="16">
        <text>L-threonyl-[protein] + ATP = O-phospho-L-threonyl-[protein] + ADP + H(+)</text>
        <dbReference type="Rhea" id="RHEA:46608"/>
        <dbReference type="Rhea" id="RHEA-COMP:11060"/>
        <dbReference type="Rhea" id="RHEA-COMP:11605"/>
        <dbReference type="ChEBI" id="CHEBI:15378"/>
        <dbReference type="ChEBI" id="CHEBI:30013"/>
        <dbReference type="ChEBI" id="CHEBI:30616"/>
        <dbReference type="ChEBI" id="CHEBI:61977"/>
        <dbReference type="ChEBI" id="CHEBI:456216"/>
    </reaction>
</comment>
<dbReference type="Gene3D" id="3.30.430.20">
    <property type="entry name" value="Gnk2 domain, C-X8-C-X2-C motif"/>
    <property type="match status" value="2"/>
</dbReference>
<evidence type="ECO:0000256" key="7">
    <source>
        <dbReference type="ARBA" id="ARBA00022737"/>
    </source>
</evidence>
<dbReference type="InterPro" id="IPR008271">
    <property type="entry name" value="Ser/Thr_kinase_AS"/>
</dbReference>
<feature type="domain" description="Protein kinase" evidence="19">
    <location>
        <begin position="986"/>
        <end position="1260"/>
    </location>
</feature>
<dbReference type="CDD" id="cd23509">
    <property type="entry name" value="Gnk2-like"/>
    <property type="match status" value="2"/>
</dbReference>
<dbReference type="InterPro" id="IPR011009">
    <property type="entry name" value="Kinase-like_dom_sf"/>
</dbReference>
<evidence type="ECO:0000256" key="11">
    <source>
        <dbReference type="ARBA" id="ARBA00022989"/>
    </source>
</evidence>
<evidence type="ECO:0000256" key="14">
    <source>
        <dbReference type="ARBA" id="ARBA00023180"/>
    </source>
</evidence>
<keyword evidence="10 17" id="KW-0067">ATP-binding</keyword>
<dbReference type="PROSITE" id="PS00107">
    <property type="entry name" value="PROTEIN_KINASE_ATP"/>
    <property type="match status" value="1"/>
</dbReference>
<evidence type="ECO:0000313" key="22">
    <source>
        <dbReference type="Proteomes" id="UP000824890"/>
    </source>
</evidence>
<evidence type="ECO:0000256" key="17">
    <source>
        <dbReference type="PROSITE-ProRule" id="PRU10141"/>
    </source>
</evidence>
<dbReference type="InterPro" id="IPR005174">
    <property type="entry name" value="KIB1-4_b-propeller"/>
</dbReference>
<keyword evidence="3" id="KW-0597">Phosphoprotein</keyword>
<dbReference type="Proteomes" id="UP000824890">
    <property type="component" value="Unassembled WGS sequence"/>
</dbReference>
<dbReference type="InterPro" id="IPR017441">
    <property type="entry name" value="Protein_kinase_ATP_BS"/>
</dbReference>
<keyword evidence="14" id="KW-0325">Glycoprotein</keyword>
<protein>
    <submittedName>
        <fullName evidence="21">Uncharacterized protein</fullName>
    </submittedName>
</protein>
<keyword evidence="13" id="KW-0675">Receptor</keyword>
<dbReference type="InterPro" id="IPR001810">
    <property type="entry name" value="F-box_dom"/>
</dbReference>
<evidence type="ECO:0000313" key="21">
    <source>
        <dbReference type="EMBL" id="KAH0941584.1"/>
    </source>
</evidence>
<dbReference type="InterPro" id="IPR036047">
    <property type="entry name" value="F-box-like_dom_sf"/>
</dbReference>
<keyword evidence="6" id="KW-0732">Signal</keyword>
<evidence type="ECO:0000256" key="10">
    <source>
        <dbReference type="ARBA" id="ARBA00022840"/>
    </source>
</evidence>
<evidence type="ECO:0000256" key="8">
    <source>
        <dbReference type="ARBA" id="ARBA00022741"/>
    </source>
</evidence>
<reference evidence="21 22" key="1">
    <citation type="submission" date="2021-05" db="EMBL/GenBank/DDBJ databases">
        <title>Genome Assembly of Synthetic Allotetraploid Brassica napus Reveals Homoeologous Exchanges between Subgenomes.</title>
        <authorList>
            <person name="Davis J.T."/>
        </authorList>
    </citation>
    <scope>NUCLEOTIDE SEQUENCE [LARGE SCALE GENOMIC DNA]</scope>
    <source>
        <strain evidence="22">cv. Da-Ae</strain>
        <tissue evidence="21">Seedling</tissue>
    </source>
</reference>
<evidence type="ECO:0000259" key="20">
    <source>
        <dbReference type="PROSITE" id="PS51473"/>
    </source>
</evidence>
<proteinExistence type="predicted"/>
<dbReference type="Gene3D" id="1.20.1280.50">
    <property type="match status" value="2"/>
</dbReference>
<dbReference type="SUPFAM" id="SSF82171">
    <property type="entry name" value="DPP6 N-terminal domain-like"/>
    <property type="match status" value="1"/>
</dbReference>
<evidence type="ECO:0000256" key="15">
    <source>
        <dbReference type="ARBA" id="ARBA00047558"/>
    </source>
</evidence>
<organism evidence="21 22">
    <name type="scientific">Brassica napus</name>
    <name type="common">Rape</name>
    <dbReference type="NCBI Taxonomy" id="3708"/>
    <lineage>
        <taxon>Eukaryota</taxon>
        <taxon>Viridiplantae</taxon>
        <taxon>Streptophyta</taxon>
        <taxon>Embryophyta</taxon>
        <taxon>Tracheophyta</taxon>
        <taxon>Spermatophyta</taxon>
        <taxon>Magnoliopsida</taxon>
        <taxon>eudicotyledons</taxon>
        <taxon>Gunneridae</taxon>
        <taxon>Pentapetalae</taxon>
        <taxon>rosids</taxon>
        <taxon>malvids</taxon>
        <taxon>Brassicales</taxon>
        <taxon>Brassicaceae</taxon>
        <taxon>Brassiceae</taxon>
        <taxon>Brassica</taxon>
    </lineage>
</organism>
<keyword evidence="9" id="KW-0418">Kinase</keyword>
<feature type="domain" description="Gnk2-homologous" evidence="20">
    <location>
        <begin position="800"/>
        <end position="902"/>
    </location>
</feature>
<keyword evidence="4" id="KW-0808">Transferase</keyword>
<dbReference type="SUPFAM" id="SSF56112">
    <property type="entry name" value="Protein kinase-like (PK-like)"/>
    <property type="match status" value="1"/>
</dbReference>
<evidence type="ECO:0000256" key="1">
    <source>
        <dbReference type="ARBA" id="ARBA00004167"/>
    </source>
</evidence>
<comment type="catalytic activity">
    <reaction evidence="15">
        <text>L-seryl-[protein] + ATP = O-phospho-L-seryl-[protein] + ADP + H(+)</text>
        <dbReference type="Rhea" id="RHEA:17989"/>
        <dbReference type="Rhea" id="RHEA-COMP:9863"/>
        <dbReference type="Rhea" id="RHEA-COMP:11604"/>
        <dbReference type="ChEBI" id="CHEBI:15378"/>
        <dbReference type="ChEBI" id="CHEBI:29999"/>
        <dbReference type="ChEBI" id="CHEBI:30616"/>
        <dbReference type="ChEBI" id="CHEBI:83421"/>
        <dbReference type="ChEBI" id="CHEBI:456216"/>
    </reaction>
</comment>
<dbReference type="Pfam" id="PF00646">
    <property type="entry name" value="F-box"/>
    <property type="match status" value="2"/>
</dbReference>
<feature type="transmembrane region" description="Helical" evidence="18">
    <location>
        <begin position="662"/>
        <end position="682"/>
    </location>
</feature>
<keyword evidence="22" id="KW-1185">Reference proteome</keyword>
<keyword evidence="2" id="KW-0723">Serine/threonine-protein kinase</keyword>
<dbReference type="CDD" id="cd14066">
    <property type="entry name" value="STKc_IRAK"/>
    <property type="match status" value="1"/>
</dbReference>
<evidence type="ECO:0000256" key="12">
    <source>
        <dbReference type="ARBA" id="ARBA00023136"/>
    </source>
</evidence>
<dbReference type="InterPro" id="IPR038408">
    <property type="entry name" value="GNK2_sf"/>
</dbReference>
<evidence type="ECO:0000259" key="19">
    <source>
        <dbReference type="PROSITE" id="PS50011"/>
    </source>
</evidence>
<dbReference type="Pfam" id="PF01657">
    <property type="entry name" value="Stress-antifung"/>
    <property type="match status" value="2"/>
</dbReference>
<dbReference type="InterPro" id="IPR001245">
    <property type="entry name" value="Ser-Thr/Tyr_kinase_cat_dom"/>
</dbReference>
<evidence type="ECO:0000256" key="3">
    <source>
        <dbReference type="ARBA" id="ARBA00022553"/>
    </source>
</evidence>
<keyword evidence="5 18" id="KW-0812">Transmembrane</keyword>
<evidence type="ECO:0000256" key="18">
    <source>
        <dbReference type="SAM" id="Phobius"/>
    </source>
</evidence>
<keyword evidence="11 18" id="KW-1133">Transmembrane helix</keyword>
<dbReference type="Gene3D" id="3.30.200.20">
    <property type="entry name" value="Phosphorylase Kinase, domain 1"/>
    <property type="match status" value="1"/>
</dbReference>
<dbReference type="InterPro" id="IPR002902">
    <property type="entry name" value="GNK2"/>
</dbReference>
<evidence type="ECO:0000256" key="9">
    <source>
        <dbReference type="ARBA" id="ARBA00022777"/>
    </source>
</evidence>
<feature type="domain" description="Gnk2-homologous" evidence="20">
    <location>
        <begin position="690"/>
        <end position="794"/>
    </location>
</feature>
<keyword evidence="8 17" id="KW-0547">Nucleotide-binding</keyword>
<accession>A0ABQ8EIR8</accession>
<dbReference type="EMBL" id="JAGKQM010000001">
    <property type="protein sequence ID" value="KAH0941584.1"/>
    <property type="molecule type" value="Genomic_DNA"/>
</dbReference>
<gene>
    <name evidence="21" type="ORF">HID58_001221</name>
</gene>
<evidence type="ECO:0000256" key="2">
    <source>
        <dbReference type="ARBA" id="ARBA00022527"/>
    </source>
</evidence>
<dbReference type="InterPro" id="IPR000719">
    <property type="entry name" value="Prot_kinase_dom"/>
</dbReference>
<dbReference type="SMART" id="SM00256">
    <property type="entry name" value="FBOX"/>
    <property type="match status" value="2"/>
</dbReference>
<dbReference type="SMART" id="SM00220">
    <property type="entry name" value="S_TKc"/>
    <property type="match status" value="1"/>
</dbReference>
<evidence type="ECO:0000256" key="13">
    <source>
        <dbReference type="ARBA" id="ARBA00023170"/>
    </source>
</evidence>
<evidence type="ECO:0000256" key="6">
    <source>
        <dbReference type="ARBA" id="ARBA00022729"/>
    </source>
</evidence>
<dbReference type="PANTHER" id="PTHR27002">
    <property type="entry name" value="RECEPTOR-LIKE SERINE/THREONINE-PROTEIN KINASE SD1-8"/>
    <property type="match status" value="1"/>
</dbReference>
<evidence type="ECO:0000256" key="5">
    <source>
        <dbReference type="ARBA" id="ARBA00022692"/>
    </source>
</evidence>
<dbReference type="PROSITE" id="PS00108">
    <property type="entry name" value="PROTEIN_KINASE_ST"/>
    <property type="match status" value="1"/>
</dbReference>